<feature type="transmembrane region" description="Helical" evidence="10">
    <location>
        <begin position="285"/>
        <end position="307"/>
    </location>
</feature>
<dbReference type="SUPFAM" id="SSF81321">
    <property type="entry name" value="Family A G protein-coupled receptor-like"/>
    <property type="match status" value="1"/>
</dbReference>
<evidence type="ECO:0000256" key="3">
    <source>
        <dbReference type="ARBA" id="ARBA00022475"/>
    </source>
</evidence>
<feature type="domain" description="G-protein coupled receptors family 1 profile" evidence="11">
    <location>
        <begin position="39"/>
        <end position="304"/>
    </location>
</feature>
<keyword evidence="5 10" id="KW-1133">Transmembrane helix</keyword>
<dbReference type="Proteomes" id="UP000014500">
    <property type="component" value="Unassembled WGS sequence"/>
</dbReference>
<comment type="similarity">
    <text evidence="2">Belongs to the G-protein coupled receptor 1 family.</text>
</comment>
<dbReference type="PANTHER" id="PTHR24248">
    <property type="entry name" value="ADRENERGIC RECEPTOR-RELATED G-PROTEIN COUPLED RECEPTOR"/>
    <property type="match status" value="1"/>
</dbReference>
<feature type="transmembrane region" description="Helical" evidence="10">
    <location>
        <begin position="138"/>
        <end position="159"/>
    </location>
</feature>
<dbReference type="HOGENOM" id="CLU_009579_11_0_1"/>
<keyword evidence="3" id="KW-1003">Cell membrane</keyword>
<dbReference type="SMART" id="SM01381">
    <property type="entry name" value="7TM_GPCR_Srsx"/>
    <property type="match status" value="1"/>
</dbReference>
<dbReference type="EnsemblMetazoa" id="SMAR005363-RA">
    <property type="protein sequence ID" value="SMAR005363-PA"/>
    <property type="gene ID" value="SMAR005363"/>
</dbReference>
<reference evidence="13" key="1">
    <citation type="submission" date="2011-05" db="EMBL/GenBank/DDBJ databases">
        <authorList>
            <person name="Richards S.R."/>
            <person name="Qu J."/>
            <person name="Jiang H."/>
            <person name="Jhangiani S.N."/>
            <person name="Agravi P."/>
            <person name="Goodspeed R."/>
            <person name="Gross S."/>
            <person name="Mandapat C."/>
            <person name="Jackson L."/>
            <person name="Mathew T."/>
            <person name="Pu L."/>
            <person name="Thornton R."/>
            <person name="Saada N."/>
            <person name="Wilczek-Boney K.B."/>
            <person name="Lee S."/>
            <person name="Kovar C."/>
            <person name="Wu Y."/>
            <person name="Scherer S.E."/>
            <person name="Worley K.C."/>
            <person name="Muzny D.M."/>
            <person name="Gibbs R."/>
        </authorList>
    </citation>
    <scope>NUCLEOTIDE SEQUENCE</scope>
    <source>
        <strain evidence="13">Brora</strain>
    </source>
</reference>
<dbReference type="Gene3D" id="1.20.1070.10">
    <property type="entry name" value="Rhodopsin 7-helix transmembrane proteins"/>
    <property type="match status" value="1"/>
</dbReference>
<dbReference type="PRINTS" id="PR00237">
    <property type="entry name" value="GPCRRHODOPSN"/>
</dbReference>
<dbReference type="PANTHER" id="PTHR24248:SF66">
    <property type="entry name" value="OCTOPAMINE RECEPTOR BETA-3R"/>
    <property type="match status" value="1"/>
</dbReference>
<feature type="transmembrane region" description="Helical" evidence="10">
    <location>
        <begin position="104"/>
        <end position="126"/>
    </location>
</feature>
<comment type="subcellular location">
    <subcellularLocation>
        <location evidence="1">Cell membrane</location>
        <topology evidence="1">Multi-pass membrane protein</topology>
    </subcellularLocation>
</comment>
<evidence type="ECO:0000256" key="9">
    <source>
        <dbReference type="ARBA" id="ARBA00023224"/>
    </source>
</evidence>
<accession>T1IW05</accession>
<evidence type="ECO:0000259" key="11">
    <source>
        <dbReference type="PROSITE" id="PS50262"/>
    </source>
</evidence>
<dbReference type="eggNOG" id="KOG3656">
    <property type="taxonomic scope" value="Eukaryota"/>
</dbReference>
<evidence type="ECO:0000256" key="10">
    <source>
        <dbReference type="SAM" id="Phobius"/>
    </source>
</evidence>
<dbReference type="OMA" id="FHHEAKA"/>
<feature type="transmembrane region" description="Helical" evidence="10">
    <location>
        <begin position="245"/>
        <end position="265"/>
    </location>
</feature>
<evidence type="ECO:0000313" key="12">
    <source>
        <dbReference type="EnsemblMetazoa" id="SMAR005363-PA"/>
    </source>
</evidence>
<protein>
    <recommendedName>
        <fullName evidence="11">G-protein coupled receptors family 1 profile domain-containing protein</fullName>
    </recommendedName>
</protein>
<dbReference type="GO" id="GO:0043410">
    <property type="term" value="P:positive regulation of MAPK cascade"/>
    <property type="evidence" value="ECO:0007669"/>
    <property type="project" value="TreeGrafter"/>
</dbReference>
<dbReference type="GO" id="GO:0071880">
    <property type="term" value="P:adenylate cyclase-activating adrenergic receptor signaling pathway"/>
    <property type="evidence" value="ECO:0007669"/>
    <property type="project" value="TreeGrafter"/>
</dbReference>
<name>T1IW05_STRMM</name>
<dbReference type="Pfam" id="PF00001">
    <property type="entry name" value="7tm_1"/>
    <property type="match status" value="1"/>
</dbReference>
<keyword evidence="4 10" id="KW-0812">Transmembrane</keyword>
<organism evidence="12 13">
    <name type="scientific">Strigamia maritima</name>
    <name type="common">European centipede</name>
    <name type="synonym">Geophilus maritimus</name>
    <dbReference type="NCBI Taxonomy" id="126957"/>
    <lineage>
        <taxon>Eukaryota</taxon>
        <taxon>Metazoa</taxon>
        <taxon>Ecdysozoa</taxon>
        <taxon>Arthropoda</taxon>
        <taxon>Myriapoda</taxon>
        <taxon>Chilopoda</taxon>
        <taxon>Pleurostigmophora</taxon>
        <taxon>Geophilomorpha</taxon>
        <taxon>Linotaeniidae</taxon>
        <taxon>Strigamia</taxon>
    </lineage>
</organism>
<feature type="transmembrane region" description="Helical" evidence="10">
    <location>
        <begin position="59"/>
        <end position="84"/>
    </location>
</feature>
<dbReference type="InterPro" id="IPR017452">
    <property type="entry name" value="GPCR_Rhodpsn_7TM"/>
</dbReference>
<feature type="transmembrane region" description="Helical" evidence="10">
    <location>
        <begin position="20"/>
        <end position="47"/>
    </location>
</feature>
<keyword evidence="13" id="KW-1185">Reference proteome</keyword>
<dbReference type="GO" id="GO:0005886">
    <property type="term" value="C:plasma membrane"/>
    <property type="evidence" value="ECO:0007669"/>
    <property type="project" value="UniProtKB-SubCell"/>
</dbReference>
<evidence type="ECO:0000256" key="5">
    <source>
        <dbReference type="ARBA" id="ARBA00022989"/>
    </source>
</evidence>
<dbReference type="PhylomeDB" id="T1IW05"/>
<keyword evidence="6" id="KW-0297">G-protein coupled receptor</keyword>
<keyword evidence="7 10" id="KW-0472">Membrane</keyword>
<evidence type="ECO:0000256" key="4">
    <source>
        <dbReference type="ARBA" id="ARBA00022692"/>
    </source>
</evidence>
<proteinExistence type="inferred from homology"/>
<dbReference type="PROSITE" id="PS50262">
    <property type="entry name" value="G_PROTEIN_RECEP_F1_2"/>
    <property type="match status" value="1"/>
</dbReference>
<evidence type="ECO:0000256" key="7">
    <source>
        <dbReference type="ARBA" id="ARBA00023136"/>
    </source>
</evidence>
<reference evidence="12" key="2">
    <citation type="submission" date="2015-02" db="UniProtKB">
        <authorList>
            <consortium name="EnsemblMetazoa"/>
        </authorList>
    </citation>
    <scope>IDENTIFICATION</scope>
</reference>
<evidence type="ECO:0000256" key="1">
    <source>
        <dbReference type="ARBA" id="ARBA00004651"/>
    </source>
</evidence>
<keyword evidence="8" id="KW-0675">Receptor</keyword>
<evidence type="ECO:0000256" key="6">
    <source>
        <dbReference type="ARBA" id="ARBA00023040"/>
    </source>
</evidence>
<dbReference type="GO" id="GO:0004993">
    <property type="term" value="F:G protein-coupled serotonin receptor activity"/>
    <property type="evidence" value="ECO:0007669"/>
    <property type="project" value="UniProtKB-ARBA"/>
</dbReference>
<sequence length="365" mass="40910">MSANNSTSIIYTGPLGYSLAARIVITSVLMVILIMTVCGNLVVMLAVARLRSMRTLSNAFVFSLAVADTLVAVGVMPGAVLLQWNNGEWTLGRPFCLVWLSWDIYFSTISIVHFSCLAIDRFLAICDPFRYPRLVTKLSVAVMLITCWLLPGFISYLPIYTGWHTYGIEHLLLREPIEHTCFPLVNLPFALICSVLAFYAPLAAILFCYWRIFVVARRHAKKIRGLEIAAPERSRISKMQRDTKAAKTLAIVVGAFSLCYLPFFTLNVLDPFFDYSLDETKGNKVWLAITWLGYCNSMLNPWIYYVSNKNFRAAFRKILGCKNNHSGSRSDDDGDCTEVTALNRTRTNGHLQIFPSQAVGVGTVV</sequence>
<dbReference type="PRINTS" id="PR01102">
    <property type="entry name" value="5HT6RECEPTR"/>
</dbReference>
<dbReference type="STRING" id="126957.T1IW05"/>
<feature type="transmembrane region" description="Helical" evidence="10">
    <location>
        <begin position="189"/>
        <end position="214"/>
    </location>
</feature>
<keyword evidence="9" id="KW-0807">Transducer</keyword>
<dbReference type="InterPro" id="IPR000276">
    <property type="entry name" value="GPCR_Rhodpsn"/>
</dbReference>
<dbReference type="AlphaFoldDB" id="T1IW05"/>
<evidence type="ECO:0000256" key="2">
    <source>
        <dbReference type="ARBA" id="ARBA00010663"/>
    </source>
</evidence>
<evidence type="ECO:0000256" key="8">
    <source>
        <dbReference type="ARBA" id="ARBA00023170"/>
    </source>
</evidence>
<evidence type="ECO:0000313" key="13">
    <source>
        <dbReference type="Proteomes" id="UP000014500"/>
    </source>
</evidence>
<dbReference type="EMBL" id="JH431603">
    <property type="status" value="NOT_ANNOTATED_CDS"/>
    <property type="molecule type" value="Genomic_DNA"/>
</dbReference>